<feature type="non-terminal residue" evidence="1">
    <location>
        <position position="157"/>
    </location>
</feature>
<dbReference type="Proteomes" id="UP000663843">
    <property type="component" value="Unassembled WGS sequence"/>
</dbReference>
<feature type="non-terminal residue" evidence="1">
    <location>
        <position position="1"/>
    </location>
</feature>
<accession>A0A8H3DN28</accession>
<gene>
    <name evidence="1" type="ORF">RDB_LOCUS192641</name>
</gene>
<name>A0A8H3DN28_9AGAM</name>
<organism evidence="1 2">
    <name type="scientific">Rhizoctonia solani</name>
    <dbReference type="NCBI Taxonomy" id="456999"/>
    <lineage>
        <taxon>Eukaryota</taxon>
        <taxon>Fungi</taxon>
        <taxon>Dikarya</taxon>
        <taxon>Basidiomycota</taxon>
        <taxon>Agaricomycotina</taxon>
        <taxon>Agaricomycetes</taxon>
        <taxon>Cantharellales</taxon>
        <taxon>Ceratobasidiaceae</taxon>
        <taxon>Rhizoctonia</taxon>
    </lineage>
</organism>
<comment type="caution">
    <text evidence="1">The sequence shown here is derived from an EMBL/GenBank/DDBJ whole genome shotgun (WGS) entry which is preliminary data.</text>
</comment>
<sequence length="157" mass="17579">INQVVRQPRASSDAFGFWNTPVHPFNHQNFAFIHAPGFNDHTTLQNILVNLDQYLASAQPRDQPLRLTGIIYVYPEEAPDDSTLGPILQTLKAFVGSDYAERVTLYLSPGQESCHGLNPKAILESSPVIRLFYDNTPDPKIITSSLNRQTIDKILGF</sequence>
<reference evidence="1" key="1">
    <citation type="submission" date="2021-01" db="EMBL/GenBank/DDBJ databases">
        <authorList>
            <person name="Kaushik A."/>
        </authorList>
    </citation>
    <scope>NUCLEOTIDE SEQUENCE</scope>
    <source>
        <strain evidence="1">AG2-2IIIB</strain>
    </source>
</reference>
<evidence type="ECO:0000313" key="2">
    <source>
        <dbReference type="Proteomes" id="UP000663843"/>
    </source>
</evidence>
<dbReference type="AlphaFoldDB" id="A0A8H3DN28"/>
<protein>
    <submittedName>
        <fullName evidence="1">Uncharacterized protein</fullName>
    </submittedName>
</protein>
<dbReference type="EMBL" id="CAJMWT010009593">
    <property type="protein sequence ID" value="CAE6539039.1"/>
    <property type="molecule type" value="Genomic_DNA"/>
</dbReference>
<proteinExistence type="predicted"/>
<evidence type="ECO:0000313" key="1">
    <source>
        <dbReference type="EMBL" id="CAE6539039.1"/>
    </source>
</evidence>